<proteinExistence type="predicted"/>
<dbReference type="NCBIfam" id="TIGR01200">
    <property type="entry name" value="GLPGLI"/>
    <property type="match status" value="1"/>
</dbReference>
<reference evidence="1 2" key="1">
    <citation type="submission" date="2021-03" db="EMBL/GenBank/DDBJ databases">
        <title>Flavobacterium kribbensis sp. nov, an endophytic bacteria, isolated from soybean.</title>
        <authorList>
            <person name="Lee J."/>
            <person name="Seo J."/>
        </authorList>
    </citation>
    <scope>NUCLEOTIDE SEQUENCE [LARGE SCALE GENOMIC DNA]</scope>
    <source>
        <strain evidence="1 2">BB8</strain>
    </source>
</reference>
<dbReference type="InterPro" id="IPR005901">
    <property type="entry name" value="GLPGLI"/>
</dbReference>
<protein>
    <submittedName>
        <fullName evidence="1">GLPGLI family protein</fullName>
    </submittedName>
</protein>
<dbReference type="Proteomes" id="UP000663440">
    <property type="component" value="Chromosome"/>
</dbReference>
<organism evidence="1 2">
    <name type="scientific">Flavobacterium endoglycinae</name>
    <dbReference type="NCBI Taxonomy" id="2816357"/>
    <lineage>
        <taxon>Bacteria</taxon>
        <taxon>Pseudomonadati</taxon>
        <taxon>Bacteroidota</taxon>
        <taxon>Flavobacteriia</taxon>
        <taxon>Flavobacteriales</taxon>
        <taxon>Flavobacteriaceae</taxon>
        <taxon>Flavobacterium</taxon>
    </lineage>
</organism>
<evidence type="ECO:0000313" key="2">
    <source>
        <dbReference type="Proteomes" id="UP000663440"/>
    </source>
</evidence>
<dbReference type="Pfam" id="PF09697">
    <property type="entry name" value="Porph_ging"/>
    <property type="match status" value="1"/>
</dbReference>
<evidence type="ECO:0000313" key="1">
    <source>
        <dbReference type="EMBL" id="QSW90949.1"/>
    </source>
</evidence>
<keyword evidence="2" id="KW-1185">Reference proteome</keyword>
<dbReference type="EMBL" id="CP071448">
    <property type="protein sequence ID" value="QSW90949.1"/>
    <property type="molecule type" value="Genomic_DNA"/>
</dbReference>
<sequence length="243" mass="27449">MIDKLINIVFISSFISFGQVQNGKVEYGVSIEMIDGFIGTRAEKSYGESISNAKYLSFSLNFDKERAIFSFNEGLAIDNSDLFMSKVAAGYMNEVYQYKDFSLCAVFGFGNYVLKTDAIKDWVLENETKEIEGFLCYKATSTKKVNNGKGSFVFPIIAWYCPKIPVSFGPNGYGNLPGLILELQVRNVVYGVKKIDLNLSKPPILGKPQDYPIINQEEFDEIIMKQMKNRNSINGFKKPDDKF</sequence>
<accession>A0ABX7QIP8</accession>
<dbReference type="RefSeq" id="WP_207298088.1">
    <property type="nucleotide sequence ID" value="NZ_CP071448.1"/>
</dbReference>
<gene>
    <name evidence="1" type="ORF">J0383_09100</name>
</gene>
<name>A0ABX7QIP8_9FLAO</name>